<dbReference type="OrthoDB" id="6272131at2"/>
<dbReference type="InterPro" id="IPR045794">
    <property type="entry name" value="Trypco1"/>
</dbReference>
<gene>
    <name evidence="2" type="ORF">GMA8713_03341</name>
</gene>
<evidence type="ECO:0000259" key="1">
    <source>
        <dbReference type="Pfam" id="PF19493"/>
    </source>
</evidence>
<evidence type="ECO:0000313" key="2">
    <source>
        <dbReference type="EMBL" id="CZF85018.1"/>
    </source>
</evidence>
<evidence type="ECO:0000313" key="3">
    <source>
        <dbReference type="Proteomes" id="UP000073601"/>
    </source>
</evidence>
<organism evidence="2 3">
    <name type="scientific">Grimontia marina</name>
    <dbReference type="NCBI Taxonomy" id="646534"/>
    <lineage>
        <taxon>Bacteria</taxon>
        <taxon>Pseudomonadati</taxon>
        <taxon>Pseudomonadota</taxon>
        <taxon>Gammaproteobacteria</taxon>
        <taxon>Vibrionales</taxon>
        <taxon>Vibrionaceae</taxon>
        <taxon>Grimontia</taxon>
    </lineage>
</organism>
<feature type="domain" description="Trypsin-co-occurring" evidence="1">
    <location>
        <begin position="28"/>
        <end position="94"/>
    </location>
</feature>
<protein>
    <recommendedName>
        <fullName evidence="1">Trypsin-co-occurring domain-containing protein</fullName>
    </recommendedName>
</protein>
<dbReference type="RefSeq" id="WP_062712317.1">
    <property type="nucleotide sequence ID" value="NZ_CAWRCI010000034.1"/>
</dbReference>
<accession>A0A128FE30</accession>
<dbReference type="EMBL" id="FIZY01000034">
    <property type="protein sequence ID" value="CZF85018.1"/>
    <property type="molecule type" value="Genomic_DNA"/>
</dbReference>
<dbReference type="Proteomes" id="UP000073601">
    <property type="component" value="Unassembled WGS sequence"/>
</dbReference>
<dbReference type="NCBIfam" id="NF041216">
    <property type="entry name" value="CU044_2847_fam"/>
    <property type="match status" value="1"/>
</dbReference>
<name>A0A128FE30_9GAMM</name>
<dbReference type="Pfam" id="PF19493">
    <property type="entry name" value="Trypco1"/>
    <property type="match status" value="1"/>
</dbReference>
<keyword evidence="3" id="KW-1185">Reference proteome</keyword>
<dbReference type="AlphaFoldDB" id="A0A128FE30"/>
<reference evidence="3" key="1">
    <citation type="submission" date="2016-02" db="EMBL/GenBank/DDBJ databases">
        <authorList>
            <person name="Rodrigo-Torres Lidia"/>
            <person name="Arahal R.David."/>
        </authorList>
    </citation>
    <scope>NUCLEOTIDE SEQUENCE [LARGE SCALE GENOMIC DNA]</scope>
    <source>
        <strain evidence="3">CECT 8713</strain>
    </source>
</reference>
<sequence length="101" mass="11175">MNKVIEFSDDFKVEVEVNEDEVFEISSGVIVENSIDKISELITRTVSPVYDAYKKIEEKCIVDSTKITVGVKFGASGNVFVAKSSAEANISVEINIRPKNE</sequence>
<proteinExistence type="predicted"/>